<dbReference type="RefSeq" id="WP_284324285.1">
    <property type="nucleotide sequence ID" value="NZ_BSPP01000004.1"/>
</dbReference>
<sequence>MVEDHGQPEAASRRPRKDAGLPAIGVLGGDGTWSVMALLRAAGISVAEVEPAPKQINETLAARFQFGYASARCGTLGDLRQILQLVQAATGGALPKNAVWTAADGSFIDGFRPAIEPYGFASKAELASYRAAHLACVLKLLQGVTTLVLPLRTATGFIDASDGTAYPALPAGAKLPRGCKLEPVVYNAETMTLDFAALHAALKALSPSLVIRLVVASPVQGLAALGDQAQLRGLAAHCAASFADVIYDSILDQLLARMAQPDADARLGPVVQTLMAGGDLLDAVAAAPAVQVMEDAEMGIPAPIDAPPREKRDRAQRKADRAKGKSKDGAGKEGRAKGAKVMCEDELLEAFS</sequence>
<dbReference type="EMBL" id="BSPP01000004">
    <property type="protein sequence ID" value="GLS86079.1"/>
    <property type="molecule type" value="Genomic_DNA"/>
</dbReference>
<keyword evidence="3" id="KW-1185">Reference proteome</keyword>
<dbReference type="AlphaFoldDB" id="A0AA37U273"/>
<evidence type="ECO:0000313" key="2">
    <source>
        <dbReference type="EMBL" id="GLS86079.1"/>
    </source>
</evidence>
<name>A0AA37U273_9RHOB</name>
<evidence type="ECO:0000256" key="1">
    <source>
        <dbReference type="SAM" id="MobiDB-lite"/>
    </source>
</evidence>
<evidence type="ECO:0000313" key="3">
    <source>
        <dbReference type="Proteomes" id="UP001157355"/>
    </source>
</evidence>
<reference evidence="2 3" key="1">
    <citation type="journal article" date="2014" name="Int. J. Syst. Evol. Microbiol.">
        <title>Complete genome sequence of Corynebacterium casei LMG S-19264T (=DSM 44701T), isolated from a smear-ripened cheese.</title>
        <authorList>
            <consortium name="US DOE Joint Genome Institute (JGI-PGF)"/>
            <person name="Walter F."/>
            <person name="Albersmeier A."/>
            <person name="Kalinowski J."/>
            <person name="Ruckert C."/>
        </authorList>
    </citation>
    <scope>NUCLEOTIDE SEQUENCE [LARGE SCALE GENOMIC DNA]</scope>
    <source>
        <strain evidence="2 3">NBRC 111766</strain>
    </source>
</reference>
<organism evidence="2 3">
    <name type="scientific">Cypionkella aquatica</name>
    <dbReference type="NCBI Taxonomy" id="1756042"/>
    <lineage>
        <taxon>Bacteria</taxon>
        <taxon>Pseudomonadati</taxon>
        <taxon>Pseudomonadota</taxon>
        <taxon>Alphaproteobacteria</taxon>
        <taxon>Rhodobacterales</taxon>
        <taxon>Paracoccaceae</taxon>
        <taxon>Cypionkella</taxon>
    </lineage>
</organism>
<protein>
    <submittedName>
        <fullName evidence="2">Uncharacterized protein</fullName>
    </submittedName>
</protein>
<accession>A0AA37U273</accession>
<proteinExistence type="predicted"/>
<gene>
    <name evidence="2" type="ORF">GCM10010873_10530</name>
</gene>
<comment type="caution">
    <text evidence="2">The sequence shown here is derived from an EMBL/GenBank/DDBJ whole genome shotgun (WGS) entry which is preliminary data.</text>
</comment>
<feature type="region of interest" description="Disordered" evidence="1">
    <location>
        <begin position="298"/>
        <end position="338"/>
    </location>
</feature>
<feature type="compositionally biased region" description="Basic and acidic residues" evidence="1">
    <location>
        <begin position="307"/>
        <end position="336"/>
    </location>
</feature>
<dbReference type="Proteomes" id="UP001157355">
    <property type="component" value="Unassembled WGS sequence"/>
</dbReference>